<dbReference type="InterPro" id="IPR017528">
    <property type="entry name" value="CHP03097O-antigen_lig-rel"/>
</dbReference>
<evidence type="ECO:0000259" key="7">
    <source>
        <dbReference type="Pfam" id="PF19358"/>
    </source>
</evidence>
<feature type="transmembrane region" description="Helical" evidence="5">
    <location>
        <begin position="43"/>
        <end position="63"/>
    </location>
</feature>
<feature type="transmembrane region" description="Helical" evidence="5">
    <location>
        <begin position="193"/>
        <end position="210"/>
    </location>
</feature>
<evidence type="ECO:0000313" key="8">
    <source>
        <dbReference type="EMBL" id="MDT8997938.1"/>
    </source>
</evidence>
<evidence type="ECO:0000259" key="6">
    <source>
        <dbReference type="Pfam" id="PF04932"/>
    </source>
</evidence>
<dbReference type="GO" id="GO:0016874">
    <property type="term" value="F:ligase activity"/>
    <property type="evidence" value="ECO:0007669"/>
    <property type="project" value="UniProtKB-KW"/>
</dbReference>
<feature type="domain" description="O-antigen ligase-related" evidence="6">
    <location>
        <begin position="201"/>
        <end position="337"/>
    </location>
</feature>
<dbReference type="InterPro" id="IPR045979">
    <property type="entry name" value="DUF5935"/>
</dbReference>
<reference evidence="8" key="1">
    <citation type="submission" date="2023-09" db="EMBL/GenBank/DDBJ databases">
        <title>Paucibacter sp. APW11 Genome sequencing and assembly.</title>
        <authorList>
            <person name="Kim I."/>
        </authorList>
    </citation>
    <scope>NUCLEOTIDE SEQUENCE</scope>
    <source>
        <strain evidence="8">APW11</strain>
    </source>
</reference>
<feature type="transmembrane region" description="Helical" evidence="5">
    <location>
        <begin position="129"/>
        <end position="149"/>
    </location>
</feature>
<keyword evidence="3 5" id="KW-1133">Transmembrane helix</keyword>
<keyword evidence="2 5" id="KW-0812">Transmembrane</keyword>
<evidence type="ECO:0000256" key="4">
    <source>
        <dbReference type="ARBA" id="ARBA00023136"/>
    </source>
</evidence>
<dbReference type="Pfam" id="PF04932">
    <property type="entry name" value="Wzy_C"/>
    <property type="match status" value="1"/>
</dbReference>
<dbReference type="EMBL" id="JAVXZY010000001">
    <property type="protein sequence ID" value="MDT8997938.1"/>
    <property type="molecule type" value="Genomic_DNA"/>
</dbReference>
<proteinExistence type="predicted"/>
<evidence type="ECO:0000256" key="1">
    <source>
        <dbReference type="ARBA" id="ARBA00004141"/>
    </source>
</evidence>
<sequence>MRDLFYFTLLAMAMIYTLRQPWIGIMSWTIVSIMSPHVFGHRIKTFPVAMVVAVVTLIAFLAIRDNKRKFPVCRETATFMMLMLWFCITLPFSYDVEGSYEGWKKVMKIDFMILIALAMLRTKHHIEVLVWMLAISIGFYGVKGGIFTITSGGNDRVWGPESTFIEGNNELALAIIMIIPFMRYLQMRSQSRWLKLALLGSMLISVASALGSHSRGALLALAAMAAVLWVRSKNKFTTLLIGVVVGGAFYSFMPSHWFNRMETIGEYQADGSAMGRINAWWMAYNLAKDKFFGGGFNIYNPVMFGKYAPDPTDIHAAHSIYFQILGEHGFIGLFIYLLLWLFVWLSANDLRKRGAKLPQTQWVADLGAMCQVSMAGYFVGGAFLSLAYFDLPYNTMIVIVLARAWLDRKGWIEEEAEAAALAAKEAEKAGKGAVKKKPSRLRWTWGTAA</sequence>
<dbReference type="NCBIfam" id="TIGR03097">
    <property type="entry name" value="PEP_O_lig_1"/>
    <property type="match status" value="1"/>
</dbReference>
<accession>A0ABU3P5U4</accession>
<evidence type="ECO:0000313" key="9">
    <source>
        <dbReference type="Proteomes" id="UP001246372"/>
    </source>
</evidence>
<dbReference type="Proteomes" id="UP001246372">
    <property type="component" value="Unassembled WGS sequence"/>
</dbReference>
<comment type="caution">
    <text evidence="8">The sequence shown here is derived from an EMBL/GenBank/DDBJ whole genome shotgun (WGS) entry which is preliminary data.</text>
</comment>
<dbReference type="RefSeq" id="WP_315648196.1">
    <property type="nucleotide sequence ID" value="NZ_JAVXZY010000001.1"/>
</dbReference>
<feature type="transmembrane region" description="Helical" evidence="5">
    <location>
        <begin position="169"/>
        <end position="186"/>
    </location>
</feature>
<evidence type="ECO:0000256" key="2">
    <source>
        <dbReference type="ARBA" id="ARBA00022692"/>
    </source>
</evidence>
<protein>
    <submittedName>
        <fullName evidence="8">O-glycosylation ligase, exosortase A system-associated</fullName>
    </submittedName>
</protein>
<feature type="domain" description="DUF5935" evidence="7">
    <location>
        <begin position="1"/>
        <end position="186"/>
    </location>
</feature>
<comment type="subcellular location">
    <subcellularLocation>
        <location evidence="1">Membrane</location>
        <topology evidence="1">Multi-pass membrane protein</topology>
    </subcellularLocation>
</comment>
<dbReference type="PANTHER" id="PTHR37422:SF13">
    <property type="entry name" value="LIPOPOLYSACCHARIDE BIOSYNTHESIS PROTEIN PA4999-RELATED"/>
    <property type="match status" value="1"/>
</dbReference>
<evidence type="ECO:0000256" key="5">
    <source>
        <dbReference type="SAM" id="Phobius"/>
    </source>
</evidence>
<dbReference type="PANTHER" id="PTHR37422">
    <property type="entry name" value="TEICHURONIC ACID BIOSYNTHESIS PROTEIN TUAE"/>
    <property type="match status" value="1"/>
</dbReference>
<feature type="transmembrane region" description="Helical" evidence="5">
    <location>
        <begin position="239"/>
        <end position="258"/>
    </location>
</feature>
<organism evidence="8 9">
    <name type="scientific">Roseateles aquae</name>
    <dbReference type="NCBI Taxonomy" id="3077235"/>
    <lineage>
        <taxon>Bacteria</taxon>
        <taxon>Pseudomonadati</taxon>
        <taxon>Pseudomonadota</taxon>
        <taxon>Betaproteobacteria</taxon>
        <taxon>Burkholderiales</taxon>
        <taxon>Sphaerotilaceae</taxon>
        <taxon>Roseateles</taxon>
    </lineage>
</organism>
<evidence type="ECO:0000256" key="3">
    <source>
        <dbReference type="ARBA" id="ARBA00022989"/>
    </source>
</evidence>
<keyword evidence="4 5" id="KW-0472">Membrane</keyword>
<name>A0ABU3P5U4_9BURK</name>
<feature type="transmembrane region" description="Helical" evidence="5">
    <location>
        <begin position="330"/>
        <end position="350"/>
    </location>
</feature>
<feature type="transmembrane region" description="Helical" evidence="5">
    <location>
        <begin position="362"/>
        <end position="380"/>
    </location>
</feature>
<dbReference type="Pfam" id="PF19358">
    <property type="entry name" value="DUF5935"/>
    <property type="match status" value="1"/>
</dbReference>
<keyword evidence="9" id="KW-1185">Reference proteome</keyword>
<dbReference type="InterPro" id="IPR007016">
    <property type="entry name" value="O-antigen_ligase-rel_domated"/>
</dbReference>
<keyword evidence="8" id="KW-0436">Ligase</keyword>
<dbReference type="InterPro" id="IPR051533">
    <property type="entry name" value="WaaL-like"/>
</dbReference>
<gene>
    <name evidence="8" type="ORF">RQP53_01470</name>
</gene>